<dbReference type="RefSeq" id="WP_245756345.1">
    <property type="nucleotide sequence ID" value="NZ_FOVW01000001.1"/>
</dbReference>
<accession>A0A1I5B0V1</accession>
<dbReference type="SUPFAM" id="SSF117074">
    <property type="entry name" value="Hypothetical protein PA1324"/>
    <property type="match status" value="1"/>
</dbReference>
<keyword evidence="2" id="KW-1185">Reference proteome</keyword>
<evidence type="ECO:0008006" key="3">
    <source>
        <dbReference type="Google" id="ProtNLM"/>
    </source>
</evidence>
<name>A0A1I5B0V1_9BACT</name>
<evidence type="ECO:0000313" key="1">
    <source>
        <dbReference type="EMBL" id="SFN68099.1"/>
    </source>
</evidence>
<organism evidence="1 2">
    <name type="scientific">Algoriphagus ornithinivorans</name>
    <dbReference type="NCBI Taxonomy" id="226506"/>
    <lineage>
        <taxon>Bacteria</taxon>
        <taxon>Pseudomonadati</taxon>
        <taxon>Bacteroidota</taxon>
        <taxon>Cytophagia</taxon>
        <taxon>Cytophagales</taxon>
        <taxon>Cyclobacteriaceae</taxon>
        <taxon>Algoriphagus</taxon>
    </lineage>
</organism>
<dbReference type="STRING" id="226506.SAMN04488519_101339"/>
<dbReference type="AlphaFoldDB" id="A0A1I5B0V1"/>
<sequence length="155" mass="17221">MKNKMLSSLFIMLLVILAFCKPIKPEGEGITGKVTWLEGNQMPMIVEDGEKPEVNPQGVPVQRTLIIYPLTNLADAKVEGTLFQSISGEPITTVTTDEEGRYLLELAPGRYSIFTREEDGLFANIFDGDGNIQPVTVKKGEWTLLDIVINYKAVF</sequence>
<evidence type="ECO:0000313" key="2">
    <source>
        <dbReference type="Proteomes" id="UP000199564"/>
    </source>
</evidence>
<gene>
    <name evidence="1" type="ORF">SAMN04488519_101339</name>
</gene>
<proteinExistence type="predicted"/>
<dbReference type="EMBL" id="FOVW01000001">
    <property type="protein sequence ID" value="SFN68099.1"/>
    <property type="molecule type" value="Genomic_DNA"/>
</dbReference>
<reference evidence="2" key="1">
    <citation type="submission" date="2016-10" db="EMBL/GenBank/DDBJ databases">
        <authorList>
            <person name="Varghese N."/>
            <person name="Submissions S."/>
        </authorList>
    </citation>
    <scope>NUCLEOTIDE SEQUENCE [LARGE SCALE GENOMIC DNA]</scope>
    <source>
        <strain evidence="2">DSM 15282</strain>
    </source>
</reference>
<dbReference type="Proteomes" id="UP000199564">
    <property type="component" value="Unassembled WGS sequence"/>
</dbReference>
<protein>
    <recommendedName>
        <fullName evidence="3">Carboxypeptidase regulatory-like domain-containing protein</fullName>
    </recommendedName>
</protein>